<evidence type="ECO:0000313" key="2">
    <source>
        <dbReference type="EMBL" id="GBP78309.1"/>
    </source>
</evidence>
<proteinExistence type="predicted"/>
<dbReference type="Proteomes" id="UP000299102">
    <property type="component" value="Unassembled WGS sequence"/>
</dbReference>
<dbReference type="Pfam" id="PF17048">
    <property type="entry name" value="Ceramidse_alk_C"/>
    <property type="match status" value="1"/>
</dbReference>
<dbReference type="InterPro" id="IPR031331">
    <property type="entry name" value="NEUT/ALK_ceramidase_C"/>
</dbReference>
<protein>
    <recommendedName>
        <fullName evidence="1">Neutral/alkaline non-lysosomal ceramidase C-terminal domain-containing protein</fullName>
    </recommendedName>
</protein>
<keyword evidence="3" id="KW-1185">Reference proteome</keyword>
<gene>
    <name evidence="2" type="ORF">EVAR_52364_1</name>
</gene>
<sequence>MTLRSAFVLSICPFGPGDLSETECDVQGAELGPGPTPGDHSESLISLVPPVLWDAAAWGHEFGDCVQQPRARYARGETVVARFIVRGGRLILFPCGRDCVVRPLSGRSVRRSLHGRGGSFWSTRAS</sequence>
<comment type="caution">
    <text evidence="2">The sequence shown here is derived from an EMBL/GenBank/DDBJ whole genome shotgun (WGS) entry which is preliminary data.</text>
</comment>
<dbReference type="OrthoDB" id="191371at2759"/>
<reference evidence="2 3" key="1">
    <citation type="journal article" date="2019" name="Commun. Biol.">
        <title>The bagworm genome reveals a unique fibroin gene that provides high tensile strength.</title>
        <authorList>
            <person name="Kono N."/>
            <person name="Nakamura H."/>
            <person name="Ohtoshi R."/>
            <person name="Tomita M."/>
            <person name="Numata K."/>
            <person name="Arakawa K."/>
        </authorList>
    </citation>
    <scope>NUCLEOTIDE SEQUENCE [LARGE SCALE GENOMIC DNA]</scope>
</reference>
<dbReference type="STRING" id="151549.A0A4C1YUH7"/>
<evidence type="ECO:0000259" key="1">
    <source>
        <dbReference type="Pfam" id="PF17048"/>
    </source>
</evidence>
<feature type="domain" description="Neutral/alkaline non-lysosomal ceramidase C-terminal" evidence="1">
    <location>
        <begin position="30"/>
        <end position="84"/>
    </location>
</feature>
<dbReference type="AlphaFoldDB" id="A0A4C1YUH7"/>
<name>A0A4C1YUH7_EUMVA</name>
<accession>A0A4C1YUH7</accession>
<dbReference type="EMBL" id="BGZK01001365">
    <property type="protein sequence ID" value="GBP78309.1"/>
    <property type="molecule type" value="Genomic_DNA"/>
</dbReference>
<dbReference type="Gene3D" id="2.60.40.2300">
    <property type="entry name" value="Neutral/alkaline non-lysosomal ceramidase, C-terminal domain"/>
    <property type="match status" value="1"/>
</dbReference>
<dbReference type="InterPro" id="IPR038445">
    <property type="entry name" value="NCDase_C_sf"/>
</dbReference>
<organism evidence="2 3">
    <name type="scientific">Eumeta variegata</name>
    <name type="common">Bagworm moth</name>
    <name type="synonym">Eumeta japonica</name>
    <dbReference type="NCBI Taxonomy" id="151549"/>
    <lineage>
        <taxon>Eukaryota</taxon>
        <taxon>Metazoa</taxon>
        <taxon>Ecdysozoa</taxon>
        <taxon>Arthropoda</taxon>
        <taxon>Hexapoda</taxon>
        <taxon>Insecta</taxon>
        <taxon>Pterygota</taxon>
        <taxon>Neoptera</taxon>
        <taxon>Endopterygota</taxon>
        <taxon>Lepidoptera</taxon>
        <taxon>Glossata</taxon>
        <taxon>Ditrysia</taxon>
        <taxon>Tineoidea</taxon>
        <taxon>Psychidae</taxon>
        <taxon>Oiketicinae</taxon>
        <taxon>Eumeta</taxon>
    </lineage>
</organism>
<evidence type="ECO:0000313" key="3">
    <source>
        <dbReference type="Proteomes" id="UP000299102"/>
    </source>
</evidence>